<dbReference type="RefSeq" id="WP_184954042.1">
    <property type="nucleotide sequence ID" value="NZ_BOMC01000067.1"/>
</dbReference>
<proteinExistence type="predicted"/>
<dbReference type="EMBL" id="JACHMF010000001">
    <property type="protein sequence ID" value="MBB4695727.1"/>
    <property type="molecule type" value="Genomic_DNA"/>
</dbReference>
<dbReference type="AlphaFoldDB" id="A0A7W7CW21"/>
<name>A0A7W7CW21_9ACTN</name>
<keyword evidence="2" id="KW-1185">Reference proteome</keyword>
<reference evidence="1 2" key="1">
    <citation type="submission" date="2020-08" db="EMBL/GenBank/DDBJ databases">
        <title>Sequencing the genomes of 1000 actinobacteria strains.</title>
        <authorList>
            <person name="Klenk H.-P."/>
        </authorList>
    </citation>
    <scope>NUCLEOTIDE SEQUENCE [LARGE SCALE GENOMIC DNA]</scope>
    <source>
        <strain evidence="1 2">DSM 45518</strain>
    </source>
</reference>
<comment type="caution">
    <text evidence="1">The sequence shown here is derived from an EMBL/GenBank/DDBJ whole genome shotgun (WGS) entry which is preliminary data.</text>
</comment>
<gene>
    <name evidence="1" type="ORF">BKA14_005875</name>
</gene>
<accession>A0A7W7CW21</accession>
<dbReference type="Proteomes" id="UP000542742">
    <property type="component" value="Unassembled WGS sequence"/>
</dbReference>
<protein>
    <submittedName>
        <fullName evidence="1">Uncharacterized protein</fullName>
    </submittedName>
</protein>
<organism evidence="1 2">
    <name type="scientific">Paractinoplanes abujensis</name>
    <dbReference type="NCBI Taxonomy" id="882441"/>
    <lineage>
        <taxon>Bacteria</taxon>
        <taxon>Bacillati</taxon>
        <taxon>Actinomycetota</taxon>
        <taxon>Actinomycetes</taxon>
        <taxon>Micromonosporales</taxon>
        <taxon>Micromonosporaceae</taxon>
        <taxon>Paractinoplanes</taxon>
    </lineage>
</organism>
<evidence type="ECO:0000313" key="2">
    <source>
        <dbReference type="Proteomes" id="UP000542742"/>
    </source>
</evidence>
<evidence type="ECO:0000313" key="1">
    <source>
        <dbReference type="EMBL" id="MBB4695727.1"/>
    </source>
</evidence>
<sequence length="149" mass="16519">MALAHIAVLTAALVLPLTVPYAVAVTLRRDEFRRRRARADCPAQARALTCLDRDIREFDPATALARLGPPPIEWLAQDLRRLDRQRRGGTTVESGLLQAAVLRAYDERLCLACECLGLPENLKPLDGLDREIERVRVEGALEAAGLTLR</sequence>